<organism evidence="2 3">
    <name type="scientific">Dictyostelium firmibasis</name>
    <dbReference type="NCBI Taxonomy" id="79012"/>
    <lineage>
        <taxon>Eukaryota</taxon>
        <taxon>Amoebozoa</taxon>
        <taxon>Evosea</taxon>
        <taxon>Eumycetozoa</taxon>
        <taxon>Dictyostelia</taxon>
        <taxon>Dictyosteliales</taxon>
        <taxon>Dictyosteliaceae</taxon>
        <taxon>Dictyostelium</taxon>
    </lineage>
</organism>
<keyword evidence="1" id="KW-0732">Signal</keyword>
<name>A0AAN7TVI5_9MYCE</name>
<reference evidence="2 3" key="1">
    <citation type="submission" date="2023-11" db="EMBL/GenBank/DDBJ databases">
        <title>Dfirmibasis_genome.</title>
        <authorList>
            <person name="Edelbroek B."/>
            <person name="Kjellin J."/>
            <person name="Jerlstrom-Hultqvist J."/>
            <person name="Soderbom F."/>
        </authorList>
    </citation>
    <scope>NUCLEOTIDE SEQUENCE [LARGE SCALE GENOMIC DNA]</scope>
    <source>
        <strain evidence="2 3">TNS-C-14</strain>
    </source>
</reference>
<feature type="chain" id="PRO_5042906816" evidence="1">
    <location>
        <begin position="30"/>
        <end position="257"/>
    </location>
</feature>
<dbReference type="Proteomes" id="UP001344447">
    <property type="component" value="Unassembled WGS sequence"/>
</dbReference>
<proteinExistence type="predicted"/>
<gene>
    <name evidence="2" type="ORF">RB653_000626</name>
</gene>
<accession>A0AAN7TVI5</accession>
<sequence>MFKLNNNNINNFKVLALLFSMIISSFVSNAQVYYPGFVNNMSTIPTIASSYFPVLVHNPPSTNYTSNTYKQAIDLLSPITDPIFNASEIQSLLTTWTTNIKTVIGNSIPSYVTQLNRIYRIDLLSEQMYSETNSAFYLTSATYAPLKAQGSAILNKVNAIKASFNGVSLTTTQQAQLSQFDALITKIQQAVSNCQLINISANDFIPFNSDSMSYMQYIADEIFTYDEVIGTIKQNNIRILDYIYDLYSTYNSLNQNF</sequence>
<evidence type="ECO:0000256" key="1">
    <source>
        <dbReference type="SAM" id="SignalP"/>
    </source>
</evidence>
<feature type="signal peptide" evidence="1">
    <location>
        <begin position="1"/>
        <end position="29"/>
    </location>
</feature>
<evidence type="ECO:0000313" key="2">
    <source>
        <dbReference type="EMBL" id="KAK5580604.1"/>
    </source>
</evidence>
<evidence type="ECO:0000313" key="3">
    <source>
        <dbReference type="Proteomes" id="UP001344447"/>
    </source>
</evidence>
<comment type="caution">
    <text evidence="2">The sequence shown here is derived from an EMBL/GenBank/DDBJ whole genome shotgun (WGS) entry which is preliminary data.</text>
</comment>
<dbReference type="AlphaFoldDB" id="A0AAN7TVI5"/>
<keyword evidence="3" id="KW-1185">Reference proteome</keyword>
<protein>
    <submittedName>
        <fullName evidence="2">Uncharacterized protein</fullName>
    </submittedName>
</protein>
<dbReference type="EMBL" id="JAVFKY010000002">
    <property type="protein sequence ID" value="KAK5580604.1"/>
    <property type="molecule type" value="Genomic_DNA"/>
</dbReference>